<gene>
    <name evidence="2" type="ORF">C9F07_01400</name>
</gene>
<organism evidence="2 3">
    <name type="scientific">Salmonella enterica subsp. enterica serovar Poona</name>
    <dbReference type="NCBI Taxonomy" id="436295"/>
    <lineage>
        <taxon>Bacteria</taxon>
        <taxon>Pseudomonadati</taxon>
        <taxon>Pseudomonadota</taxon>
        <taxon>Gammaproteobacteria</taxon>
        <taxon>Enterobacterales</taxon>
        <taxon>Enterobacteriaceae</taxon>
        <taxon>Salmonella</taxon>
    </lineage>
</organism>
<evidence type="ECO:0000256" key="1">
    <source>
        <dbReference type="SAM" id="MobiDB-lite"/>
    </source>
</evidence>
<sequence length="98" mass="11083">LVVGSVRGVSETDVILGQPATAPNSERPPIYWSLSEVAKRLGPDVYQTFTEGRTQHEWVKYLHAKTKARNPEMPEDEERQQTGRFKTQCPEAHYGSGR</sequence>
<evidence type="ECO:0000313" key="3">
    <source>
        <dbReference type="Proteomes" id="UP000298196"/>
    </source>
</evidence>
<proteinExistence type="predicted"/>
<evidence type="ECO:0000313" key="2">
    <source>
        <dbReference type="EMBL" id="TGE30018.1"/>
    </source>
</evidence>
<dbReference type="SUPFAM" id="SSF53706">
    <property type="entry name" value="Formate dehydrogenase/DMSO reductase, domains 1-3"/>
    <property type="match status" value="1"/>
</dbReference>
<reference evidence="2 3" key="1">
    <citation type="submission" date="2018-03" db="EMBL/GenBank/DDBJ databases">
        <title>Non-Typhoidal Salmonella genome sequencing and assembly.</title>
        <authorList>
            <person name="Matchawe C."/>
        </authorList>
    </citation>
    <scope>NUCLEOTIDE SEQUENCE [LARGE SCALE GENOMIC DNA]</scope>
    <source>
        <strain evidence="2 3">22sa</strain>
    </source>
</reference>
<dbReference type="Proteomes" id="UP000298196">
    <property type="component" value="Unassembled WGS sequence"/>
</dbReference>
<feature type="non-terminal residue" evidence="2">
    <location>
        <position position="1"/>
    </location>
</feature>
<feature type="non-terminal residue" evidence="2">
    <location>
        <position position="98"/>
    </location>
</feature>
<protein>
    <submittedName>
        <fullName evidence="2">Uncharacterized protein</fullName>
    </submittedName>
</protein>
<accession>A0A4Z0QIV6</accession>
<name>A0A4Z0QIV6_SALET</name>
<comment type="caution">
    <text evidence="2">The sequence shown here is derived from an EMBL/GenBank/DDBJ whole genome shotgun (WGS) entry which is preliminary data.</text>
</comment>
<keyword evidence="3" id="KW-1185">Reference proteome</keyword>
<dbReference type="EMBL" id="PYKI01000211">
    <property type="protein sequence ID" value="TGE30018.1"/>
    <property type="molecule type" value="Genomic_DNA"/>
</dbReference>
<feature type="region of interest" description="Disordered" evidence="1">
    <location>
        <begin position="65"/>
        <end position="98"/>
    </location>
</feature>
<dbReference type="AlphaFoldDB" id="A0A4Z0QIV6"/>
<dbReference type="Gene3D" id="3.40.50.740">
    <property type="match status" value="1"/>
</dbReference>